<dbReference type="Proteomes" id="UP000254866">
    <property type="component" value="Unassembled WGS sequence"/>
</dbReference>
<evidence type="ECO:0000256" key="1">
    <source>
        <dbReference type="ARBA" id="ARBA00004141"/>
    </source>
</evidence>
<dbReference type="InterPro" id="IPR039020">
    <property type="entry name" value="PaxB-like"/>
</dbReference>
<reference evidence="7 8" key="1">
    <citation type="journal article" date="2018" name="IMA Fungus">
        <title>IMA Genome-F 9: Draft genome sequence of Annulohypoxylon stygium, Aspergillus mulundensis, Berkeleyomyces basicola (syn. Thielaviopsis basicola), Ceratocystis smalleyi, two Cercospora beticola strains, Coleophoma cylindrospora, Fusarium fracticaudum, Phialophora cf. hyalina, and Morchella septimelata.</title>
        <authorList>
            <person name="Wingfield B.D."/>
            <person name="Bills G.F."/>
            <person name="Dong Y."/>
            <person name="Huang W."/>
            <person name="Nel W.J."/>
            <person name="Swalarsk-Parry B.S."/>
            <person name="Vaghefi N."/>
            <person name="Wilken P.M."/>
            <person name="An Z."/>
            <person name="de Beer Z.W."/>
            <person name="De Vos L."/>
            <person name="Chen L."/>
            <person name="Duong T.A."/>
            <person name="Gao Y."/>
            <person name="Hammerbacher A."/>
            <person name="Kikkert J.R."/>
            <person name="Li Y."/>
            <person name="Li H."/>
            <person name="Li K."/>
            <person name="Li Q."/>
            <person name="Liu X."/>
            <person name="Ma X."/>
            <person name="Naidoo K."/>
            <person name="Pethybridge S.J."/>
            <person name="Sun J."/>
            <person name="Steenkamp E.T."/>
            <person name="van der Nest M.A."/>
            <person name="van Wyk S."/>
            <person name="Wingfield M.J."/>
            <person name="Xiong C."/>
            <person name="Yue Q."/>
            <person name="Zhang X."/>
        </authorList>
    </citation>
    <scope>NUCLEOTIDE SEQUENCE [LARGE SCALE GENOMIC DNA]</scope>
    <source>
        <strain evidence="7 8">BP 5553</strain>
    </source>
</reference>
<keyword evidence="4 6" id="KW-1133">Transmembrane helix</keyword>
<evidence type="ECO:0000256" key="3">
    <source>
        <dbReference type="ARBA" id="ARBA00022692"/>
    </source>
</evidence>
<proteinExistence type="inferred from homology"/>
<feature type="transmembrane region" description="Helical" evidence="6">
    <location>
        <begin position="190"/>
        <end position="212"/>
    </location>
</feature>
<comment type="caution">
    <text evidence="7">The sequence shown here is derived from an EMBL/GenBank/DDBJ whole genome shotgun (WGS) entry which is preliminary data.</text>
</comment>
<dbReference type="EMBL" id="NPIC01000009">
    <property type="protein sequence ID" value="RDL32952.1"/>
    <property type="molecule type" value="Genomic_DNA"/>
</dbReference>
<comment type="subcellular location">
    <subcellularLocation>
        <location evidence="1">Membrane</location>
        <topology evidence="1">Multi-pass membrane protein</topology>
    </subcellularLocation>
</comment>
<feature type="transmembrane region" description="Helical" evidence="6">
    <location>
        <begin position="15"/>
        <end position="37"/>
    </location>
</feature>
<evidence type="ECO:0000256" key="2">
    <source>
        <dbReference type="ARBA" id="ARBA00006757"/>
    </source>
</evidence>
<accession>A0A370TE19</accession>
<protein>
    <submittedName>
        <fullName evidence="7">Uncharacterized protein</fullName>
    </submittedName>
</protein>
<dbReference type="GeneID" id="43601240"/>
<keyword evidence="3 6" id="KW-0812">Transmembrane</keyword>
<evidence type="ECO:0000313" key="8">
    <source>
        <dbReference type="Proteomes" id="UP000254866"/>
    </source>
</evidence>
<name>A0A370TE19_9HELO</name>
<dbReference type="GO" id="GO:0016020">
    <property type="term" value="C:membrane"/>
    <property type="evidence" value="ECO:0007669"/>
    <property type="project" value="UniProtKB-SubCell"/>
</dbReference>
<sequence>MGSNDIPPASVHSSYVPITNGLLQVGGTLWTICYVLLTRESFRSRSYGMPIFALAFNFAWEIVYALWVAEAPLERIVFGIWCILDCGMVWGAAKYGSYEWRHAPLIGRNLGKIIVAMVVYCAVAHWAFAKWWIDNDIGQREGKYYFGRVGPDTTELGFWTAALAQAYLSAASLGQLIIRQHTGGVTWAIWASRTAGSVIGLYVNYGWMWYFWREAHEYFMSPFGQENRESIARWEQTCWPGGL</sequence>
<dbReference type="RefSeq" id="XP_031866445.1">
    <property type="nucleotide sequence ID" value="XM_032017014.1"/>
</dbReference>
<dbReference type="PANTHER" id="PTHR42038:SF2">
    <property type="entry name" value="TERPENE CYCLASE AUSL"/>
    <property type="match status" value="1"/>
</dbReference>
<dbReference type="OrthoDB" id="5294024at2759"/>
<organism evidence="7 8">
    <name type="scientific">Venustampulla echinocandica</name>
    <dbReference type="NCBI Taxonomy" id="2656787"/>
    <lineage>
        <taxon>Eukaryota</taxon>
        <taxon>Fungi</taxon>
        <taxon>Dikarya</taxon>
        <taxon>Ascomycota</taxon>
        <taxon>Pezizomycotina</taxon>
        <taxon>Leotiomycetes</taxon>
        <taxon>Helotiales</taxon>
        <taxon>Pleuroascaceae</taxon>
        <taxon>Venustampulla</taxon>
    </lineage>
</organism>
<keyword evidence="5 6" id="KW-0472">Membrane</keyword>
<feature type="transmembrane region" description="Helical" evidence="6">
    <location>
        <begin position="113"/>
        <end position="133"/>
    </location>
</feature>
<gene>
    <name evidence="7" type="ORF">BP5553_08391</name>
</gene>
<keyword evidence="8" id="KW-1185">Reference proteome</keyword>
<feature type="transmembrane region" description="Helical" evidence="6">
    <location>
        <begin position="49"/>
        <end position="69"/>
    </location>
</feature>
<dbReference type="AlphaFoldDB" id="A0A370TE19"/>
<evidence type="ECO:0000256" key="4">
    <source>
        <dbReference type="ARBA" id="ARBA00022989"/>
    </source>
</evidence>
<dbReference type="GO" id="GO:0016829">
    <property type="term" value="F:lyase activity"/>
    <property type="evidence" value="ECO:0007669"/>
    <property type="project" value="InterPro"/>
</dbReference>
<dbReference type="Pfam" id="PF25129">
    <property type="entry name" value="Pyr4-TMTC"/>
    <property type="match status" value="1"/>
</dbReference>
<evidence type="ECO:0000256" key="5">
    <source>
        <dbReference type="ARBA" id="ARBA00023136"/>
    </source>
</evidence>
<evidence type="ECO:0000256" key="6">
    <source>
        <dbReference type="SAM" id="Phobius"/>
    </source>
</evidence>
<feature type="transmembrane region" description="Helical" evidence="6">
    <location>
        <begin position="156"/>
        <end position="178"/>
    </location>
</feature>
<evidence type="ECO:0000313" key="7">
    <source>
        <dbReference type="EMBL" id="RDL32952.1"/>
    </source>
</evidence>
<dbReference type="PANTHER" id="PTHR42038">
    <property type="match status" value="1"/>
</dbReference>
<comment type="similarity">
    <text evidence="2">Belongs to the paxB family.</text>
</comment>
<feature type="transmembrane region" description="Helical" evidence="6">
    <location>
        <begin position="75"/>
        <end position="93"/>
    </location>
</feature>